<gene>
    <name evidence="1" type="ORF">GTA08_BOTSDO08062</name>
</gene>
<reference evidence="1" key="1">
    <citation type="submission" date="2020-04" db="EMBL/GenBank/DDBJ databases">
        <title>Genome Assembly and Annotation of Botryosphaeria dothidea sdau 11-99, a Latent Pathogen of Apple Fruit Ring Rot in China.</title>
        <authorList>
            <person name="Yu C."/>
            <person name="Diao Y."/>
            <person name="Lu Q."/>
            <person name="Zhao J."/>
            <person name="Cui S."/>
            <person name="Peng C."/>
            <person name="He B."/>
            <person name="Liu H."/>
        </authorList>
    </citation>
    <scope>NUCLEOTIDE SEQUENCE [LARGE SCALE GENOMIC DNA]</scope>
    <source>
        <strain evidence="1">Sdau11-99</strain>
    </source>
</reference>
<name>A0A8H4ING9_9PEZI</name>
<evidence type="ECO:0000313" key="2">
    <source>
        <dbReference type="Proteomes" id="UP000572817"/>
    </source>
</evidence>
<comment type="caution">
    <text evidence="1">The sequence shown here is derived from an EMBL/GenBank/DDBJ whole genome shotgun (WGS) entry which is preliminary data.</text>
</comment>
<sequence>MCLVPYMWRRASVSVTQDYEDFSRSIRILRSLQDGSDAVSASIPAFFDISPTSTVNIIRHSLVDHERLGPVEYYPVSRHDVAIPAAGALPLRIIGELRARWCGTDRNVLGQRIAFAPKYYSSSFLVTDDELYSPYDVIFGLQTMSVLHLVC</sequence>
<accession>A0A8H4ING9</accession>
<dbReference type="Proteomes" id="UP000572817">
    <property type="component" value="Unassembled WGS sequence"/>
</dbReference>
<dbReference type="EMBL" id="WWBZ02000051">
    <property type="protein sequence ID" value="KAF4304775.1"/>
    <property type="molecule type" value="Genomic_DNA"/>
</dbReference>
<proteinExistence type="predicted"/>
<protein>
    <submittedName>
        <fullName evidence="1">Uncharacterized protein</fullName>
    </submittedName>
</protein>
<keyword evidence="2" id="KW-1185">Reference proteome</keyword>
<evidence type="ECO:0000313" key="1">
    <source>
        <dbReference type="EMBL" id="KAF4304775.1"/>
    </source>
</evidence>
<dbReference type="AlphaFoldDB" id="A0A8H4ING9"/>
<organism evidence="1 2">
    <name type="scientific">Botryosphaeria dothidea</name>
    <dbReference type="NCBI Taxonomy" id="55169"/>
    <lineage>
        <taxon>Eukaryota</taxon>
        <taxon>Fungi</taxon>
        <taxon>Dikarya</taxon>
        <taxon>Ascomycota</taxon>
        <taxon>Pezizomycotina</taxon>
        <taxon>Dothideomycetes</taxon>
        <taxon>Dothideomycetes incertae sedis</taxon>
        <taxon>Botryosphaeriales</taxon>
        <taxon>Botryosphaeriaceae</taxon>
        <taxon>Botryosphaeria</taxon>
    </lineage>
</organism>